<reference evidence="2" key="1">
    <citation type="submission" date="2022-09" db="EMBL/GenBank/DDBJ databases">
        <title>Comparative genomics and taxonomic characterization of three novel marine species of genus Reichenbachiella exhibiting antioxidant and polysaccharide degradation activities.</title>
        <authorList>
            <person name="Muhammad N."/>
            <person name="Lee Y.-J."/>
            <person name="Ko J."/>
            <person name="Kim S.-G."/>
        </authorList>
    </citation>
    <scope>NUCLEOTIDE SEQUENCE</scope>
    <source>
        <strain evidence="2">BKB1-1</strain>
    </source>
</reference>
<name>A0ABY6CMI4_9BACT</name>
<dbReference type="InterPro" id="IPR021314">
    <property type="entry name" value="DUF2911"/>
</dbReference>
<keyword evidence="3" id="KW-1185">Reference proteome</keyword>
<dbReference type="Pfam" id="PF11138">
    <property type="entry name" value="DUF2911"/>
    <property type="match status" value="1"/>
</dbReference>
<dbReference type="Proteomes" id="UP001065174">
    <property type="component" value="Chromosome"/>
</dbReference>
<protein>
    <submittedName>
        <fullName evidence="2">DUF2911 domain-containing protein</fullName>
    </submittedName>
</protein>
<dbReference type="EMBL" id="CP106679">
    <property type="protein sequence ID" value="UXP31732.1"/>
    <property type="molecule type" value="Genomic_DNA"/>
</dbReference>
<dbReference type="SUPFAM" id="SSF81901">
    <property type="entry name" value="HCP-like"/>
    <property type="match status" value="1"/>
</dbReference>
<feature type="chain" id="PRO_5045975697" evidence="1">
    <location>
        <begin position="25"/>
        <end position="292"/>
    </location>
</feature>
<evidence type="ECO:0000313" key="3">
    <source>
        <dbReference type="Proteomes" id="UP001065174"/>
    </source>
</evidence>
<organism evidence="2 3">
    <name type="scientific">Reichenbachiella agarivorans</name>
    <dbReference type="NCBI Taxonomy" id="2979464"/>
    <lineage>
        <taxon>Bacteria</taxon>
        <taxon>Pseudomonadati</taxon>
        <taxon>Bacteroidota</taxon>
        <taxon>Cytophagia</taxon>
        <taxon>Cytophagales</taxon>
        <taxon>Reichenbachiellaceae</taxon>
        <taxon>Reichenbachiella</taxon>
    </lineage>
</organism>
<accession>A0ABY6CMI4</accession>
<proteinExistence type="predicted"/>
<evidence type="ECO:0000313" key="2">
    <source>
        <dbReference type="EMBL" id="UXP31732.1"/>
    </source>
</evidence>
<sequence>MKKFKLIPFAIAAALLLSFQSSKAQIVTPQPSPAGSVSSTVGLTDIKISYFRPQMKGRKIFGEGGDFLVPFGQRWRAGANSGTTVSFSTDVQVAEQPVPAGEYLVILTPGAKEWEVILYADKSLGSNINGTEEDKITVKANVPATKLTEAVQTLTYQIADISENSENANLQLAWENTAVNIPVKVSFDEAIMKSIAANTVVNPNNLIAAARYYYNSDRDLDQALTWVNSYLATGDNSKQFWNVHLKAQILAKKGDKKGAIKAANESKTLAANSPQGDFGYVKRNEALIASLK</sequence>
<dbReference type="RefSeq" id="WP_262309171.1">
    <property type="nucleotide sequence ID" value="NZ_CP106679.1"/>
</dbReference>
<gene>
    <name evidence="2" type="ORF">N6H18_15390</name>
</gene>
<evidence type="ECO:0000256" key="1">
    <source>
        <dbReference type="SAM" id="SignalP"/>
    </source>
</evidence>
<keyword evidence="1" id="KW-0732">Signal</keyword>
<feature type="signal peptide" evidence="1">
    <location>
        <begin position="1"/>
        <end position="24"/>
    </location>
</feature>